<evidence type="ECO:0000313" key="2">
    <source>
        <dbReference type="EMBL" id="SVA02706.1"/>
    </source>
</evidence>
<organism evidence="2">
    <name type="scientific">marine metagenome</name>
    <dbReference type="NCBI Taxonomy" id="408172"/>
    <lineage>
        <taxon>unclassified sequences</taxon>
        <taxon>metagenomes</taxon>
        <taxon>ecological metagenomes</taxon>
    </lineage>
</organism>
<name>A0A381SFF6_9ZZZZ</name>
<proteinExistence type="predicted"/>
<feature type="compositionally biased region" description="Basic residues" evidence="1">
    <location>
        <begin position="134"/>
        <end position="144"/>
    </location>
</feature>
<gene>
    <name evidence="2" type="ORF">METZ01_LOCUS55560</name>
</gene>
<protein>
    <submittedName>
        <fullName evidence="2">Uncharacterized protein</fullName>
    </submittedName>
</protein>
<accession>A0A381SFF6</accession>
<dbReference type="AlphaFoldDB" id="A0A381SFF6"/>
<evidence type="ECO:0000256" key="1">
    <source>
        <dbReference type="SAM" id="MobiDB-lite"/>
    </source>
</evidence>
<dbReference type="EMBL" id="UINC01003031">
    <property type="protein sequence ID" value="SVA02706.1"/>
    <property type="molecule type" value="Genomic_DNA"/>
</dbReference>
<reference evidence="2" key="1">
    <citation type="submission" date="2018-05" db="EMBL/GenBank/DDBJ databases">
        <authorList>
            <person name="Lanie J.A."/>
            <person name="Ng W.-L."/>
            <person name="Kazmierczak K.M."/>
            <person name="Andrzejewski T.M."/>
            <person name="Davidsen T.M."/>
            <person name="Wayne K.J."/>
            <person name="Tettelin H."/>
            <person name="Glass J.I."/>
            <person name="Rusch D."/>
            <person name="Podicherti R."/>
            <person name="Tsui H.-C.T."/>
            <person name="Winkler M.E."/>
        </authorList>
    </citation>
    <scope>NUCLEOTIDE SEQUENCE</scope>
</reference>
<sequence>MTFRTIYVNINTIEKGIYIMSTVIYNKENIYKEFNVAKQKDIELSDKKTQEEKENDNHTNRLQFCKDHKELNEKDPGLYDCDIKWDSLITAYSSESPRDHFYQSVFGRTYAEQMSFETSESEKDDDGGEDSYYRSRRKNRSYKR</sequence>
<feature type="region of interest" description="Disordered" evidence="1">
    <location>
        <begin position="116"/>
        <end position="144"/>
    </location>
</feature>